<reference evidence="1 2" key="1">
    <citation type="submission" date="2018-03" db="EMBL/GenBank/DDBJ databases">
        <title>Genomic Encyclopedia of Archaeal and Bacterial Type Strains, Phase II (KMG-II): from individual species to whole genera.</title>
        <authorList>
            <person name="Goeker M."/>
        </authorList>
    </citation>
    <scope>NUCLEOTIDE SEQUENCE [LARGE SCALE GENOMIC DNA]</scope>
    <source>
        <strain evidence="1 2">DSM 45312</strain>
    </source>
</reference>
<evidence type="ECO:0000313" key="1">
    <source>
        <dbReference type="EMBL" id="PSK91371.1"/>
    </source>
</evidence>
<sequence>MPTPPVLIYDGDCGFCTRSVRFAERLAAGVVPVPWQATDLVALGTSEERARREVLLIEEEDIVYGGARAVSALLRRSRGTWRAAGYAMALPGIRSAASLAYRGIAANRFRFPGVTPACKLPREQRPGG</sequence>
<protein>
    <submittedName>
        <fullName evidence="1">Putative DCC family thiol-disulfide oxidoreductase YuxK</fullName>
    </submittedName>
</protein>
<accession>A0A2P8D2E1</accession>
<dbReference type="Proteomes" id="UP000240542">
    <property type="component" value="Unassembled WGS sequence"/>
</dbReference>
<proteinExistence type="predicted"/>
<dbReference type="AlphaFoldDB" id="A0A2P8D2E1"/>
<dbReference type="GO" id="GO:0015035">
    <property type="term" value="F:protein-disulfide reductase activity"/>
    <property type="evidence" value="ECO:0007669"/>
    <property type="project" value="InterPro"/>
</dbReference>
<dbReference type="InterPro" id="IPR007263">
    <property type="entry name" value="DCC1-like"/>
</dbReference>
<keyword evidence="2" id="KW-1185">Reference proteome</keyword>
<dbReference type="RefSeq" id="WP_106585622.1">
    <property type="nucleotide sequence ID" value="NZ_PYGA01000020.1"/>
</dbReference>
<gene>
    <name evidence="1" type="ORF">CLV63_12097</name>
</gene>
<dbReference type="EMBL" id="PYGA01000020">
    <property type="protein sequence ID" value="PSK91371.1"/>
    <property type="molecule type" value="Genomic_DNA"/>
</dbReference>
<comment type="caution">
    <text evidence="1">The sequence shown here is derived from an EMBL/GenBank/DDBJ whole genome shotgun (WGS) entry which is preliminary data.</text>
</comment>
<organism evidence="1 2">
    <name type="scientific">Murinocardiopsis flavida</name>
    <dbReference type="NCBI Taxonomy" id="645275"/>
    <lineage>
        <taxon>Bacteria</taxon>
        <taxon>Bacillati</taxon>
        <taxon>Actinomycetota</taxon>
        <taxon>Actinomycetes</taxon>
        <taxon>Streptosporangiales</taxon>
        <taxon>Nocardiopsidaceae</taxon>
        <taxon>Murinocardiopsis</taxon>
    </lineage>
</organism>
<evidence type="ECO:0000313" key="2">
    <source>
        <dbReference type="Proteomes" id="UP000240542"/>
    </source>
</evidence>
<dbReference type="OrthoDB" id="9813713at2"/>
<name>A0A2P8D2E1_9ACTN</name>
<dbReference type="Pfam" id="PF04134">
    <property type="entry name" value="DCC1-like"/>
    <property type="match status" value="1"/>
</dbReference>